<accession>A0A8S9Z670</accession>
<dbReference type="EMBL" id="JTDE01000471">
    <property type="protein sequence ID" value="KAF7261150.1"/>
    <property type="molecule type" value="Genomic_DNA"/>
</dbReference>
<name>A0A8S9Z670_9TREM</name>
<dbReference type="AlphaFoldDB" id="A0A8S9Z670"/>
<gene>
    <name evidence="1" type="ORF">EG68_01895</name>
</gene>
<comment type="caution">
    <text evidence="1">The sequence shown here is derived from an EMBL/GenBank/DDBJ whole genome shotgun (WGS) entry which is preliminary data.</text>
</comment>
<evidence type="ECO:0000313" key="1">
    <source>
        <dbReference type="EMBL" id="KAF7261150.1"/>
    </source>
</evidence>
<reference evidence="1" key="1">
    <citation type="submission" date="2019-07" db="EMBL/GenBank/DDBJ databases">
        <title>Annotation for the trematode Paragonimus miyazaki's.</title>
        <authorList>
            <person name="Choi Y.-J."/>
        </authorList>
    </citation>
    <scope>NUCLEOTIDE SEQUENCE</scope>
    <source>
        <strain evidence="1">Japan</strain>
    </source>
</reference>
<protein>
    <submittedName>
        <fullName evidence="1">Uncharacterized protein</fullName>
    </submittedName>
</protein>
<evidence type="ECO:0000313" key="2">
    <source>
        <dbReference type="Proteomes" id="UP000822476"/>
    </source>
</evidence>
<sequence length="389" mass="42730">MDPADDFVVVDEEAATSQKMALDRLHVLIDLFSKALDAVNQSNILLKDELRSALSVTLQHIDADYSSSTDDLIKTLESNVTGVEDVRANYVRRLCSRLVAVNEEKQTLLAEQMSCKDAVKNKERETEEKLADVSLTMRSIEELISRFEGQSTTGDSPQSGSAVQFTSMTDLSSKLNTILERLSKLKLVPKEDQTIKEQPTSSCTATQTCDVKHPPLLDRCQDRNSETSDFSGQASTVGCSVSTQQNVTLIDQNCQAPLLLSCVTGCEGNFQGNVYLVIEPSLLLLLISGHLCLFVIPDFSIGSHWSHLSPCAPSELILTGDNNPLMQDVTSQPGRNSSNVGVTTLEGATRADTHPSFTAHEEEPWCPCCHQRLASRDDLETHLQQCLEQ</sequence>
<dbReference type="Proteomes" id="UP000822476">
    <property type="component" value="Unassembled WGS sequence"/>
</dbReference>
<organism evidence="1 2">
    <name type="scientific">Paragonimus skrjabini miyazakii</name>
    <dbReference type="NCBI Taxonomy" id="59628"/>
    <lineage>
        <taxon>Eukaryota</taxon>
        <taxon>Metazoa</taxon>
        <taxon>Spiralia</taxon>
        <taxon>Lophotrochozoa</taxon>
        <taxon>Platyhelminthes</taxon>
        <taxon>Trematoda</taxon>
        <taxon>Digenea</taxon>
        <taxon>Plagiorchiida</taxon>
        <taxon>Troglotremata</taxon>
        <taxon>Troglotrematidae</taxon>
        <taxon>Paragonimus</taxon>
    </lineage>
</organism>
<proteinExistence type="predicted"/>
<dbReference type="OrthoDB" id="6270872at2759"/>
<keyword evidence="2" id="KW-1185">Reference proteome</keyword>